<reference evidence="5" key="1">
    <citation type="submission" date="2021-01" db="EMBL/GenBank/DDBJ databases">
        <title>Whole genome shotgun sequence of Catellatospora methionotrophica NBRC 14553.</title>
        <authorList>
            <person name="Komaki H."/>
            <person name="Tamura T."/>
        </authorList>
    </citation>
    <scope>NUCLEOTIDE SEQUENCE</scope>
    <source>
        <strain evidence="5">NBRC 14553</strain>
    </source>
</reference>
<dbReference type="PANTHER" id="PTHR44942:SF4">
    <property type="entry name" value="METHYLTRANSFERASE TYPE 11 DOMAIN-CONTAINING PROTEIN"/>
    <property type="match status" value="1"/>
</dbReference>
<dbReference type="PANTHER" id="PTHR44942">
    <property type="entry name" value="METHYLTRANSF_11 DOMAIN-CONTAINING PROTEIN"/>
    <property type="match status" value="1"/>
</dbReference>
<dbReference type="InterPro" id="IPR051052">
    <property type="entry name" value="Diverse_substrate_MTase"/>
</dbReference>
<dbReference type="GO" id="GO:0008757">
    <property type="term" value="F:S-adenosylmethionine-dependent methyltransferase activity"/>
    <property type="evidence" value="ECO:0007669"/>
    <property type="project" value="InterPro"/>
</dbReference>
<evidence type="ECO:0000256" key="1">
    <source>
        <dbReference type="ARBA" id="ARBA00008361"/>
    </source>
</evidence>
<name>A0A8J3L0W4_9ACTN</name>
<dbReference type="Gene3D" id="3.40.50.150">
    <property type="entry name" value="Vaccinia Virus protein VP39"/>
    <property type="match status" value="1"/>
</dbReference>
<dbReference type="InterPro" id="IPR029063">
    <property type="entry name" value="SAM-dependent_MTases_sf"/>
</dbReference>
<accession>A0A8J3L0W4</accession>
<dbReference type="Proteomes" id="UP000660339">
    <property type="component" value="Unassembled WGS sequence"/>
</dbReference>
<proteinExistence type="inferred from homology"/>
<evidence type="ECO:0000256" key="3">
    <source>
        <dbReference type="ARBA" id="ARBA00022679"/>
    </source>
</evidence>
<comment type="similarity">
    <text evidence="1">Belongs to the methyltransferase superfamily.</text>
</comment>
<feature type="domain" description="Methyltransferase type 11" evidence="4">
    <location>
        <begin position="38"/>
        <end position="128"/>
    </location>
</feature>
<evidence type="ECO:0000259" key="4">
    <source>
        <dbReference type="Pfam" id="PF08241"/>
    </source>
</evidence>
<dbReference type="GO" id="GO:0032259">
    <property type="term" value="P:methylation"/>
    <property type="evidence" value="ECO:0007669"/>
    <property type="project" value="UniProtKB-KW"/>
</dbReference>
<evidence type="ECO:0000256" key="2">
    <source>
        <dbReference type="ARBA" id="ARBA00022603"/>
    </source>
</evidence>
<dbReference type="SUPFAM" id="SSF53335">
    <property type="entry name" value="S-adenosyl-L-methionine-dependent methyltransferases"/>
    <property type="match status" value="1"/>
</dbReference>
<dbReference type="InterPro" id="IPR013216">
    <property type="entry name" value="Methyltransf_11"/>
</dbReference>
<comment type="caution">
    <text evidence="5">The sequence shown here is derived from an EMBL/GenBank/DDBJ whole genome shotgun (WGS) entry which is preliminary data.</text>
</comment>
<dbReference type="AlphaFoldDB" id="A0A8J3L0W4"/>
<sequence>MSFNAGASVYHRGRPPYPGEVFTILAERCGLRPGVRVLEIGAGNGLATGSLLAAGAHVVAVEPGEHLAAILTAEHGGDRLDVTISDFETAALTGPFDLAVAATALHWLDPVTSTGKIGELVRPGGWLAVWWTDFGDVERPTVFRDRLDAVYRDLLPAEAGYRQSRSYMLDTDRWRRQLTSGGWFGDVTVDVISWQQVLTPQSARDLWSTFPNIAELSPGDREQFLSRLAGLVDDLGGRVEDPRLTVVYTAARSGEPAPSAAIHG</sequence>
<keyword evidence="3" id="KW-0808">Transferase</keyword>
<evidence type="ECO:0000313" key="6">
    <source>
        <dbReference type="Proteomes" id="UP000660339"/>
    </source>
</evidence>
<organism evidence="5 6">
    <name type="scientific">Catellatospora methionotrophica</name>
    <dbReference type="NCBI Taxonomy" id="121620"/>
    <lineage>
        <taxon>Bacteria</taxon>
        <taxon>Bacillati</taxon>
        <taxon>Actinomycetota</taxon>
        <taxon>Actinomycetes</taxon>
        <taxon>Micromonosporales</taxon>
        <taxon>Micromonosporaceae</taxon>
        <taxon>Catellatospora</taxon>
    </lineage>
</organism>
<dbReference type="EMBL" id="BONJ01000001">
    <property type="protein sequence ID" value="GIG12522.1"/>
    <property type="molecule type" value="Genomic_DNA"/>
</dbReference>
<gene>
    <name evidence="5" type="ORF">Cme02nite_08540</name>
</gene>
<keyword evidence="6" id="KW-1185">Reference proteome</keyword>
<dbReference type="CDD" id="cd02440">
    <property type="entry name" value="AdoMet_MTases"/>
    <property type="match status" value="1"/>
</dbReference>
<protein>
    <submittedName>
        <fullName evidence="5">Methyltransferase type 11</fullName>
    </submittedName>
</protein>
<dbReference type="Pfam" id="PF08241">
    <property type="entry name" value="Methyltransf_11"/>
    <property type="match status" value="1"/>
</dbReference>
<evidence type="ECO:0000313" key="5">
    <source>
        <dbReference type="EMBL" id="GIG12522.1"/>
    </source>
</evidence>
<keyword evidence="2 5" id="KW-0489">Methyltransferase</keyword>